<dbReference type="Pfam" id="PF02615">
    <property type="entry name" value="Ldh_2"/>
    <property type="match status" value="1"/>
</dbReference>
<dbReference type="GO" id="GO:0016491">
    <property type="term" value="F:oxidoreductase activity"/>
    <property type="evidence" value="ECO:0007669"/>
    <property type="project" value="UniProtKB-KW"/>
</dbReference>
<dbReference type="AlphaFoldDB" id="A0A1M6TFA7"/>
<dbReference type="PANTHER" id="PTHR11091:SF0">
    <property type="entry name" value="MALATE DEHYDROGENASE"/>
    <property type="match status" value="1"/>
</dbReference>
<dbReference type="RefSeq" id="WP_073457136.1">
    <property type="nucleotide sequence ID" value="NZ_CALGVN010000008.1"/>
</dbReference>
<dbReference type="InterPro" id="IPR003767">
    <property type="entry name" value="Malate/L-lactate_DH-like"/>
</dbReference>
<dbReference type="OrthoDB" id="924592at2"/>
<proteinExistence type="inferred from homology"/>
<evidence type="ECO:0000313" key="4">
    <source>
        <dbReference type="Proteomes" id="UP000184363"/>
    </source>
</evidence>
<dbReference type="PANTHER" id="PTHR11091">
    <property type="entry name" value="OXIDOREDUCTASE-RELATED"/>
    <property type="match status" value="1"/>
</dbReference>
<sequence>MRLVTADALHEFAASCLRGVGIGAADADVVADVLVHADLRGLDAHGVYRLPAYLKRVVQGMAGGGDAVRVVAGSGAVRRVDGGSALGPIAAVRATDLACDLAREHGIGLVAVGHSTHLGAAGYYALRAAQADLVGIVTSNGPKAVAPIGAAEPFLGTNPLAIGIPLGRHGAFLHDMATGASREQIRRAAAAGEPIEPGIAVDADGNPTIDAAAALMGSVLPAGGAKGSGISLAISLLISMLGGADADADIPLMITDPPQRQNVGHMIVVIDPWRLQDRDTALARVEDVIDRVHALRPAAGVDQVRVPGERAAALARQRAAEGIPVPVKELLRWAESLTALGLAEQAEWARTTAG</sequence>
<evidence type="ECO:0000256" key="2">
    <source>
        <dbReference type="ARBA" id="ARBA00023002"/>
    </source>
</evidence>
<accession>A0A1M6TFA7</accession>
<dbReference type="Gene3D" id="1.10.1530.10">
    <property type="match status" value="1"/>
</dbReference>
<dbReference type="Proteomes" id="UP000184363">
    <property type="component" value="Unassembled WGS sequence"/>
</dbReference>
<gene>
    <name evidence="3" type="ORF">SAMN05443637_1088</name>
</gene>
<keyword evidence="2" id="KW-0560">Oxidoreductase</keyword>
<dbReference type="Gene3D" id="3.30.1370.60">
    <property type="entry name" value="Hypothetical oxidoreductase yiak, domain 2"/>
    <property type="match status" value="1"/>
</dbReference>
<dbReference type="SUPFAM" id="SSF89733">
    <property type="entry name" value="L-sulfolactate dehydrogenase-like"/>
    <property type="match status" value="1"/>
</dbReference>
<reference evidence="3 4" key="1">
    <citation type="submission" date="2016-11" db="EMBL/GenBank/DDBJ databases">
        <authorList>
            <person name="Jaros S."/>
            <person name="Januszkiewicz K."/>
            <person name="Wedrychowicz H."/>
        </authorList>
    </citation>
    <scope>NUCLEOTIDE SEQUENCE [LARGE SCALE GENOMIC DNA]</scope>
    <source>
        <strain evidence="3 4">DSM 43832</strain>
    </source>
</reference>
<comment type="similarity">
    <text evidence="1">Belongs to the LDH2/MDH2 oxidoreductase family.</text>
</comment>
<dbReference type="STRING" id="1848.SAMN05443637_1088"/>
<dbReference type="InterPro" id="IPR036111">
    <property type="entry name" value="Mal/L-sulfo/L-lacto_DH-like_sf"/>
</dbReference>
<keyword evidence="4" id="KW-1185">Reference proteome</keyword>
<protein>
    <submittedName>
        <fullName evidence="3">Malate/lactate/ureidoglycolate dehydrogenase, LDH2 family</fullName>
    </submittedName>
</protein>
<evidence type="ECO:0000313" key="3">
    <source>
        <dbReference type="EMBL" id="SHK55653.1"/>
    </source>
</evidence>
<dbReference type="InterPro" id="IPR043143">
    <property type="entry name" value="Mal/L-sulf/L-lact_DH-like_NADP"/>
</dbReference>
<dbReference type="EMBL" id="FRAP01000008">
    <property type="protein sequence ID" value="SHK55653.1"/>
    <property type="molecule type" value="Genomic_DNA"/>
</dbReference>
<dbReference type="InterPro" id="IPR043144">
    <property type="entry name" value="Mal/L-sulf/L-lact_DH-like_ah"/>
</dbReference>
<evidence type="ECO:0000256" key="1">
    <source>
        <dbReference type="ARBA" id="ARBA00006056"/>
    </source>
</evidence>
<name>A0A1M6TFA7_PSETH</name>
<organism evidence="3 4">
    <name type="scientific">Pseudonocardia thermophila</name>
    <dbReference type="NCBI Taxonomy" id="1848"/>
    <lineage>
        <taxon>Bacteria</taxon>
        <taxon>Bacillati</taxon>
        <taxon>Actinomycetota</taxon>
        <taxon>Actinomycetes</taxon>
        <taxon>Pseudonocardiales</taxon>
        <taxon>Pseudonocardiaceae</taxon>
        <taxon>Pseudonocardia</taxon>
    </lineage>
</organism>